<evidence type="ECO:0000256" key="1">
    <source>
        <dbReference type="SAM" id="Phobius"/>
    </source>
</evidence>
<feature type="transmembrane region" description="Helical" evidence="1">
    <location>
        <begin position="30"/>
        <end position="50"/>
    </location>
</feature>
<keyword evidence="1" id="KW-0812">Transmembrane</keyword>
<feature type="transmembrane region" description="Helical" evidence="1">
    <location>
        <begin position="7"/>
        <end position="24"/>
    </location>
</feature>
<keyword evidence="3" id="KW-1185">Reference proteome</keyword>
<dbReference type="EMBL" id="JBHUEM010000020">
    <property type="protein sequence ID" value="MFD1737447.1"/>
    <property type="molecule type" value="Genomic_DNA"/>
</dbReference>
<accession>A0ABW4LQW6</accession>
<keyword evidence="1" id="KW-1133">Transmembrane helix</keyword>
<evidence type="ECO:0000313" key="2">
    <source>
        <dbReference type="EMBL" id="MFD1737447.1"/>
    </source>
</evidence>
<name>A0ABW4LQW6_9BACI</name>
<protein>
    <submittedName>
        <fullName evidence="2">Uncharacterized protein</fullName>
    </submittedName>
</protein>
<keyword evidence="1" id="KW-0472">Membrane</keyword>
<dbReference type="RefSeq" id="WP_377928656.1">
    <property type="nucleotide sequence ID" value="NZ_JBHUEM010000020.1"/>
</dbReference>
<evidence type="ECO:0000313" key="3">
    <source>
        <dbReference type="Proteomes" id="UP001597214"/>
    </source>
</evidence>
<dbReference type="Proteomes" id="UP001597214">
    <property type="component" value="Unassembled WGS sequence"/>
</dbReference>
<proteinExistence type="predicted"/>
<sequence length="58" mass="7175">MHKKKYFVLKLFMLVIGIILLFFLPVGQKHFVFIVPIVYWVIFYTWIYFVKKIRGYND</sequence>
<gene>
    <name evidence="2" type="ORF">ACFSCX_12865</name>
</gene>
<reference evidence="3" key="1">
    <citation type="journal article" date="2019" name="Int. J. Syst. Evol. Microbiol.">
        <title>The Global Catalogue of Microorganisms (GCM) 10K type strain sequencing project: providing services to taxonomists for standard genome sequencing and annotation.</title>
        <authorList>
            <consortium name="The Broad Institute Genomics Platform"/>
            <consortium name="The Broad Institute Genome Sequencing Center for Infectious Disease"/>
            <person name="Wu L."/>
            <person name="Ma J."/>
        </authorList>
    </citation>
    <scope>NUCLEOTIDE SEQUENCE [LARGE SCALE GENOMIC DNA]</scope>
    <source>
        <strain evidence="3">CCUG 49339</strain>
    </source>
</reference>
<comment type="caution">
    <text evidence="2">The sequence shown here is derived from an EMBL/GenBank/DDBJ whole genome shotgun (WGS) entry which is preliminary data.</text>
</comment>
<organism evidence="2 3">
    <name type="scientific">Bacillus salitolerans</name>
    <dbReference type="NCBI Taxonomy" id="1437434"/>
    <lineage>
        <taxon>Bacteria</taxon>
        <taxon>Bacillati</taxon>
        <taxon>Bacillota</taxon>
        <taxon>Bacilli</taxon>
        <taxon>Bacillales</taxon>
        <taxon>Bacillaceae</taxon>
        <taxon>Bacillus</taxon>
    </lineage>
</organism>